<protein>
    <submittedName>
        <fullName evidence="3">Uncharacterized protein</fullName>
    </submittedName>
</protein>
<feature type="chain" id="PRO_5021753114" evidence="2">
    <location>
        <begin position="26"/>
        <end position="1901"/>
    </location>
</feature>
<evidence type="ECO:0000256" key="2">
    <source>
        <dbReference type="SAM" id="SignalP"/>
    </source>
</evidence>
<reference evidence="3 4" key="1">
    <citation type="submission" date="2019-07" db="EMBL/GenBank/DDBJ databases">
        <title>Lentzea xizangensis sp. nov., isolated from Qinghai-Tibetan Plateau Soils.</title>
        <authorList>
            <person name="Huang J."/>
        </authorList>
    </citation>
    <scope>NUCLEOTIDE SEQUENCE [LARGE SCALE GENOMIC DNA]</scope>
    <source>
        <strain evidence="3 4">FXJ1.1311</strain>
    </source>
</reference>
<proteinExistence type="predicted"/>
<organism evidence="3 4">
    <name type="scientific">Lentzea tibetensis</name>
    <dbReference type="NCBI Taxonomy" id="2591470"/>
    <lineage>
        <taxon>Bacteria</taxon>
        <taxon>Bacillati</taxon>
        <taxon>Actinomycetota</taxon>
        <taxon>Actinomycetes</taxon>
        <taxon>Pseudonocardiales</taxon>
        <taxon>Pseudonocardiaceae</taxon>
        <taxon>Lentzea</taxon>
    </lineage>
</organism>
<keyword evidence="4" id="KW-1185">Reference proteome</keyword>
<feature type="signal peptide" evidence="2">
    <location>
        <begin position="1"/>
        <end position="25"/>
    </location>
</feature>
<dbReference type="RefSeq" id="WP_146356409.1">
    <property type="nucleotide sequence ID" value="NZ_VOBR01000021.1"/>
</dbReference>
<keyword evidence="2" id="KW-0732">Signal</keyword>
<comment type="caution">
    <text evidence="3">The sequence shown here is derived from an EMBL/GenBank/DDBJ whole genome shotgun (WGS) entry which is preliminary data.</text>
</comment>
<evidence type="ECO:0000256" key="1">
    <source>
        <dbReference type="SAM" id="MobiDB-lite"/>
    </source>
</evidence>
<name>A0A563EM66_9PSEU</name>
<evidence type="ECO:0000313" key="4">
    <source>
        <dbReference type="Proteomes" id="UP000316639"/>
    </source>
</evidence>
<dbReference type="EMBL" id="VOBR01000021">
    <property type="protein sequence ID" value="TWP48260.1"/>
    <property type="molecule type" value="Genomic_DNA"/>
</dbReference>
<evidence type="ECO:0000313" key="3">
    <source>
        <dbReference type="EMBL" id="TWP48260.1"/>
    </source>
</evidence>
<dbReference type="Proteomes" id="UP000316639">
    <property type="component" value="Unassembled WGS sequence"/>
</dbReference>
<gene>
    <name evidence="3" type="ORF">FKR81_28615</name>
</gene>
<accession>A0A563EM66</accession>
<sequence length="1901" mass="200241">MLVKRALLVCLLVAAQLGVAVEANAAPPQPPPVAPAPVAPAAVAMDVPEVEPVTVPADGQVDVKTARSKALQPIDALTHLDPAPGTVPVDRQPVKPQPPYSPYPLTMPQRPGQELVDATAADALATLGRAGRLTPDGKPDLDPNKLQPQVPSAQVVDPSRPATLQELIDALTSGNIPPPLPVDPLALLQQLPDGLPRITYRVCSESRTKQVSCSITLPLAVPAIVDVTGDRTPDVLADLVPAAGVGDVVGAARQVLDLERQIADTTARINRLLELIADPENVLDLPALLAELVSQRGLLASLGATLQQKITALLDVVHLGLGLVTLRLPTSETSGADLPAHVWAVYDVPTHKRLSLGFDGFRRGSSLPTGAVGVYTFSPTQLLRGIYDIKATLLQTGAGESMAVTAGLASVREDDRGEAYDATVASARFSPVPTIFNAHAFVDPGAPDRDQKATVDARTDKRTHLDTQVLSPGRFDQLKADQLPTSVQVELNRPKEGGEAKVDYRADSTIDDVLFADFAYDGETLDEAVLTTAKALPATWSGVLKSGQDKVTLDYQASSSLQALDAAFYDRDPSIVLRGALRGLPTKLNLLADQPASHVNFTGEQALGSAEVALSRNLGAFAPVQGDHATLITKGAQLGASARVTGMKSVDLYYDSHPRLNSVFEPGGQAFVGAGDIEGVHKARLEISNLPKTLSLDADTANRKIVYQASEIIHRAHVGYTNTQSGPTVFAAVHEVPAKVTLNYDLGEKPKLRYEASSRVAKVELFGSLQHIENLRPEDDQYLSAVTVGVPKLVDVLVDLPAKHLQGELESPMDSISAVARFPMQGRDWTAIADLTGVPAKFDADWPDGTYRFRGVSGPLGSARLAISNHRNAIAPKDLHVAVHHRQSTGDLDVSAATRNLSHVEYSRTPENQTFRLDTDTAGAPVFVDVDVLLNGDLKLAALGRVDNLPSTLRVDYGGGKLTYAADRRIGLALGVQFGKVAALNGNGAPLFGNGVAASARGCQGNGCTKDEGPFCTGFTRCLGVVGTINLSGLPTSVVADLGARSVVLTGYQPPQAPLETYLRLDGLLADLPDFRAKATLSGVPSPLNLTVGPISASTGVDVGYTASAPLGALQVDVDTTTTNQTFPVLRGKVTVSKLPSIMRVTGTLGDRTSVAVRNSAPIDGLGVTVTGTQSGYLQASAEGLPATADVFVDVPAKHSEVTMSAPIRAVTALMRDIPVQGRRWSAHLALTGIPAKFQADFGNGRYRFSGESGPLGSAAFAVTNHDGATSPVDPSHLAAHANTGNGDLDASLAVVGLRGAEYAETPTGFKVLVDAAQQPVAVDGNAITPGDIRYGVLGRISDLPGTIEVSAPKGGPLTYTSDKSLDLQAKLWFGKVGGITAAGGAPKFDNGIALVEGSCAEGAGCPRDDSAFCNDKGCYGMVGFLNLVGLPQKLTADLANKTYGFEGYQPAGKDLRLYLAGDKVFSPGTLTGFKTLVDLIGLPSPMTFTLGPINTGDDVDVKYTSNIGSNAKLKIHAEASGVEKLGTLRAKVDLDPIPASVHVTGKVGATTNLTVDNAAPVNALSLRATGTYNNNPASGELVLTGVPAKTNWQGGGFTLGAPQVFNMPTLKYQAWEPGGTQGPGADTLSGSVKVEAKVAIAEGVASADDVDLSFDRLGHDTTITVDRVRELLEIKSVPTTGRLRVGGNLEVEVPRAEFPKTRILDCWYAHADLYGHFQLGKSKIKDLYVELFDVKSLIAAPGKPNDPQFPKIVGYLFQAFDGAYDRLEVSVAGVELDVDFQIKIDTSILTVEGGLEVTRQGRFDQLRMHRYDLAHESTITIEIDDAPDKEMKARPGLAQDPTINRITVPGGSPQMIAIIEPTRAGDDEAGLKQRREIMKMLAYHVWPFGGGTMDGGEGGC</sequence>
<feature type="region of interest" description="Disordered" evidence="1">
    <location>
        <begin position="130"/>
        <end position="157"/>
    </location>
</feature>
<dbReference type="OrthoDB" id="3739319at2"/>